<comment type="caution">
    <text evidence="2">The sequence shown here is derived from an EMBL/GenBank/DDBJ whole genome shotgun (WGS) entry which is preliminary data.</text>
</comment>
<name>A0A850QY20_PHODD</name>
<organism evidence="2 3">
    <name type="scientific">Photobacterium damselae subsp. damselae</name>
    <name type="common">Listonella damsela</name>
    <dbReference type="NCBI Taxonomy" id="85581"/>
    <lineage>
        <taxon>Bacteria</taxon>
        <taxon>Pseudomonadati</taxon>
        <taxon>Pseudomonadota</taxon>
        <taxon>Gammaproteobacteria</taxon>
        <taxon>Vibrionales</taxon>
        <taxon>Vibrionaceae</taxon>
        <taxon>Photobacterium</taxon>
    </lineage>
</organism>
<sequence>MFLASAILGVLGWSANYYVNQIDQAKSELSTIRETLAGEREKVKTLVVTVEKLQEDSVRQNERIIKLEYQLKAVKSK</sequence>
<reference evidence="2 3" key="1">
    <citation type="submission" date="2020-06" db="EMBL/GenBank/DDBJ databases">
        <title>Photobacterium damselae subsp. damselae comparative genomics.</title>
        <authorList>
            <person name="Osorio C.R."/>
        </authorList>
    </citation>
    <scope>NUCLEOTIDE SEQUENCE [LARGE SCALE GENOMIC DNA]</scope>
    <source>
        <strain evidence="2 3">TW250/03</strain>
    </source>
</reference>
<feature type="coiled-coil region" evidence="1">
    <location>
        <begin position="22"/>
        <end position="70"/>
    </location>
</feature>
<evidence type="ECO:0000313" key="3">
    <source>
        <dbReference type="Proteomes" id="UP000533429"/>
    </source>
</evidence>
<accession>A0A850QY20</accession>
<evidence type="ECO:0000256" key="1">
    <source>
        <dbReference type="SAM" id="Coils"/>
    </source>
</evidence>
<dbReference type="Proteomes" id="UP000533429">
    <property type="component" value="Unassembled WGS sequence"/>
</dbReference>
<proteinExistence type="predicted"/>
<dbReference type="AlphaFoldDB" id="A0A850QY20"/>
<protein>
    <submittedName>
        <fullName evidence="2">Uncharacterized protein</fullName>
    </submittedName>
</protein>
<gene>
    <name evidence="2" type="ORF">HWA77_13710</name>
</gene>
<keyword evidence="1" id="KW-0175">Coiled coil</keyword>
<evidence type="ECO:0000313" key="2">
    <source>
        <dbReference type="EMBL" id="NVP01268.1"/>
    </source>
</evidence>
<dbReference type="EMBL" id="JABXOR010000855">
    <property type="protein sequence ID" value="NVP01268.1"/>
    <property type="molecule type" value="Genomic_DNA"/>
</dbReference>